<keyword evidence="4 6" id="KW-1133">Transmembrane helix</keyword>
<dbReference type="AlphaFoldDB" id="S5DQE0"/>
<dbReference type="EMBL" id="KC811122">
    <property type="protein sequence ID" value="AGQ19080.1"/>
    <property type="molecule type" value="Genomic_DNA"/>
</dbReference>
<evidence type="ECO:0000256" key="3">
    <source>
        <dbReference type="ARBA" id="ARBA00022692"/>
    </source>
</evidence>
<evidence type="ECO:0000256" key="6">
    <source>
        <dbReference type="SAM" id="Phobius"/>
    </source>
</evidence>
<comment type="subcellular location">
    <subcellularLocation>
        <location evidence="1">Cell membrane</location>
        <topology evidence="1">Multi-pass membrane protein</topology>
    </subcellularLocation>
</comment>
<feature type="transmembrane region" description="Helical" evidence="6">
    <location>
        <begin position="134"/>
        <end position="153"/>
    </location>
</feature>
<keyword evidence="2" id="KW-1003">Cell membrane</keyword>
<dbReference type="PANTHER" id="PTHR30086">
    <property type="entry name" value="ARGININE EXPORTER PROTEIN ARGO"/>
    <property type="match status" value="1"/>
</dbReference>
<protein>
    <submittedName>
        <fullName evidence="7">Putative threonine efflux protein</fullName>
    </submittedName>
</protein>
<keyword evidence="5 6" id="KW-0472">Membrane</keyword>
<organism evidence="7">
    <name type="scientific">Candidatus Actinomarina minuta</name>
    <dbReference type="NCBI Taxonomy" id="1389454"/>
    <lineage>
        <taxon>Bacteria</taxon>
        <taxon>Bacillati</taxon>
        <taxon>Actinomycetota</taxon>
        <taxon>Actinomycetes</taxon>
        <taxon>Candidatus Actinomarinidae</taxon>
        <taxon>Candidatus Actinomarinales</taxon>
        <taxon>Candidatus Actinomarineae</taxon>
        <taxon>Candidatus Actinomarinaceae</taxon>
        <taxon>Candidatus Actinomarina</taxon>
    </lineage>
</organism>
<dbReference type="GO" id="GO:0005886">
    <property type="term" value="C:plasma membrane"/>
    <property type="evidence" value="ECO:0007669"/>
    <property type="project" value="UniProtKB-SubCell"/>
</dbReference>
<dbReference type="PANTHER" id="PTHR30086:SF20">
    <property type="entry name" value="ARGININE EXPORTER PROTEIN ARGO-RELATED"/>
    <property type="match status" value="1"/>
</dbReference>
<evidence type="ECO:0000256" key="2">
    <source>
        <dbReference type="ARBA" id="ARBA00022475"/>
    </source>
</evidence>
<dbReference type="InterPro" id="IPR001123">
    <property type="entry name" value="LeuE-type"/>
</dbReference>
<sequence length="184" mass="20420">MFEFFIFAFVTAITPGPNNSLLMASGIKFGRKASIPHFLGIWLGFTFLFFVGGFLLTYVPAEIFTYLQYVGYAVITYIAYRVATTSLDTNKKGSSVEKPFTFIQACLFQWINPKGVVMAVSGLTAFNITNNQGAFIYFLVLPFCVGIWLILGEQLQNSLEKNKKVARSTYVVLGISMIASLLLA</sequence>
<proteinExistence type="predicted"/>
<reference evidence="7" key="1">
    <citation type="journal article" date="2013" name="Sci. Rep.">
        <title>Metagenomics uncovers a new group of low GC and ultra-small marine Actinobacteria.</title>
        <authorList>
            <person name="Ghai R."/>
            <person name="Mizuno C.M."/>
            <person name="Picazo A."/>
            <person name="Camacho A."/>
            <person name="Rodriguez-Valera F."/>
        </authorList>
    </citation>
    <scope>NUCLEOTIDE SEQUENCE</scope>
</reference>
<feature type="transmembrane region" description="Helical" evidence="6">
    <location>
        <begin position="40"/>
        <end position="59"/>
    </location>
</feature>
<dbReference type="GO" id="GO:0015171">
    <property type="term" value="F:amino acid transmembrane transporter activity"/>
    <property type="evidence" value="ECO:0007669"/>
    <property type="project" value="TreeGrafter"/>
</dbReference>
<keyword evidence="3 6" id="KW-0812">Transmembrane</keyword>
<evidence type="ECO:0000256" key="5">
    <source>
        <dbReference type="ARBA" id="ARBA00023136"/>
    </source>
</evidence>
<feature type="transmembrane region" description="Helical" evidence="6">
    <location>
        <begin position="66"/>
        <end position="83"/>
    </location>
</feature>
<name>S5DQE0_9ACTN</name>
<evidence type="ECO:0000256" key="1">
    <source>
        <dbReference type="ARBA" id="ARBA00004651"/>
    </source>
</evidence>
<feature type="transmembrane region" description="Helical" evidence="6">
    <location>
        <begin position="165"/>
        <end position="183"/>
    </location>
</feature>
<dbReference type="Pfam" id="PF01810">
    <property type="entry name" value="LysE"/>
    <property type="match status" value="1"/>
</dbReference>
<evidence type="ECO:0000313" key="7">
    <source>
        <dbReference type="EMBL" id="AGQ19080.1"/>
    </source>
</evidence>
<dbReference type="GO" id="GO:0033228">
    <property type="term" value="P:cysteine export across plasma membrane"/>
    <property type="evidence" value="ECO:0007669"/>
    <property type="project" value="TreeGrafter"/>
</dbReference>
<accession>S5DQE0</accession>
<evidence type="ECO:0000256" key="4">
    <source>
        <dbReference type="ARBA" id="ARBA00022989"/>
    </source>
</evidence>